<feature type="domain" description="Methyltransferase" evidence="1">
    <location>
        <begin position="308"/>
        <end position="421"/>
    </location>
</feature>
<dbReference type="Gene3D" id="3.40.50.150">
    <property type="entry name" value="Vaccinia Virus protein VP39"/>
    <property type="match status" value="1"/>
</dbReference>
<evidence type="ECO:0000313" key="3">
    <source>
        <dbReference type="Proteomes" id="UP000477311"/>
    </source>
</evidence>
<dbReference type="RefSeq" id="WP_165107512.1">
    <property type="nucleotide sequence ID" value="NZ_JAAKYA010000053.1"/>
</dbReference>
<dbReference type="InterPro" id="IPR041698">
    <property type="entry name" value="Methyltransf_25"/>
</dbReference>
<keyword evidence="3" id="KW-1185">Reference proteome</keyword>
<dbReference type="InterPro" id="IPR029063">
    <property type="entry name" value="SAM-dependent_MTases_sf"/>
</dbReference>
<keyword evidence="2" id="KW-0808">Transferase</keyword>
<sequence>MPGGNGDSRTEILEGVPPYTDNGVVLCTPEEQTIYGIARHVGRFRAVVDIPGEPLSLRLSESVPRLAITLRGRCVYDGRGVIQTLVPNGPSWVCEVGLEESSWRVPAEMAPDVYEPEKLGEAFADFLRDWSLDHQLLPGYKSVISDMHTFLVGLRLWLDQLQVQLSLTNGKTLSESRAVQLLEAVARKAIPCIDELFRRFEECCTHIPTERVQAHRCYMRRQLHPLTLCAPFAHRTFFKPLGYAGDYEMVNMIVRNGWEGESLYARVVNKWFLEQPPAEAHRNRISYLTGRLLEEALRVAARGRGLRVLNLACGPAHEVQRFIAECPLSSDAEITLLDMDGETLRHVEERTALLTAQHHRKPKIRFVRESVFQLLKSAESKRCPVEARFDLAYCAGLFDYLPDAVCKRLVSYMFHRLDPGGLLIATNVHPCNPLRNGMEHLLDWHLIYRDAPQMRELAALVADQGDVRVLSDPTGVNVFLEVRKPAP</sequence>
<dbReference type="GO" id="GO:0032259">
    <property type="term" value="P:methylation"/>
    <property type="evidence" value="ECO:0007669"/>
    <property type="project" value="UniProtKB-KW"/>
</dbReference>
<reference evidence="2 3" key="1">
    <citation type="submission" date="2020-02" db="EMBL/GenBank/DDBJ databases">
        <title>Draft genome sequence of Limisphaera ngatamarikiensis NGM72.4T, a thermophilic Verrucomicrobia grouped in subdivision 3.</title>
        <authorList>
            <person name="Carere C.R."/>
            <person name="Steen J."/>
            <person name="Hugenholtz P."/>
            <person name="Stott M.B."/>
        </authorList>
    </citation>
    <scope>NUCLEOTIDE SEQUENCE [LARGE SCALE GENOMIC DNA]</scope>
    <source>
        <strain evidence="2 3">NGM72.4</strain>
    </source>
</reference>
<protein>
    <submittedName>
        <fullName evidence="2">Class I SAM-dependent methyltransferase</fullName>
    </submittedName>
</protein>
<evidence type="ECO:0000313" key="2">
    <source>
        <dbReference type="EMBL" id="NGO39477.1"/>
    </source>
</evidence>
<dbReference type="Proteomes" id="UP000477311">
    <property type="component" value="Unassembled WGS sequence"/>
</dbReference>
<evidence type="ECO:0000259" key="1">
    <source>
        <dbReference type="Pfam" id="PF13649"/>
    </source>
</evidence>
<proteinExistence type="predicted"/>
<organism evidence="2 3">
    <name type="scientific">Limisphaera ngatamarikiensis</name>
    <dbReference type="NCBI Taxonomy" id="1324935"/>
    <lineage>
        <taxon>Bacteria</taxon>
        <taxon>Pseudomonadati</taxon>
        <taxon>Verrucomicrobiota</taxon>
        <taxon>Verrucomicrobiia</taxon>
        <taxon>Limisphaerales</taxon>
        <taxon>Limisphaeraceae</taxon>
        <taxon>Limisphaera</taxon>
    </lineage>
</organism>
<dbReference type="GO" id="GO:0008168">
    <property type="term" value="F:methyltransferase activity"/>
    <property type="evidence" value="ECO:0007669"/>
    <property type="project" value="UniProtKB-KW"/>
</dbReference>
<name>A0A6M1RPY9_9BACT</name>
<gene>
    <name evidence="2" type="ORF">G4L39_08725</name>
</gene>
<keyword evidence="2" id="KW-0489">Methyltransferase</keyword>
<dbReference type="EMBL" id="JAAKYA010000053">
    <property type="protein sequence ID" value="NGO39477.1"/>
    <property type="molecule type" value="Genomic_DNA"/>
</dbReference>
<dbReference type="Pfam" id="PF13649">
    <property type="entry name" value="Methyltransf_25"/>
    <property type="match status" value="1"/>
</dbReference>
<comment type="caution">
    <text evidence="2">The sequence shown here is derived from an EMBL/GenBank/DDBJ whole genome shotgun (WGS) entry which is preliminary data.</text>
</comment>
<dbReference type="SUPFAM" id="SSF53335">
    <property type="entry name" value="S-adenosyl-L-methionine-dependent methyltransferases"/>
    <property type="match status" value="1"/>
</dbReference>
<dbReference type="AlphaFoldDB" id="A0A6M1RPY9"/>
<accession>A0A6M1RPY9</accession>